<keyword evidence="10 11" id="KW-0325">Glycoprotein</keyword>
<name>A0A164K0H4_9CRUS</name>
<dbReference type="UniPathway" id="UPA00378"/>
<evidence type="ECO:0000256" key="8">
    <source>
        <dbReference type="ARBA" id="ARBA00022989"/>
    </source>
</evidence>
<dbReference type="GO" id="GO:0005975">
    <property type="term" value="P:carbohydrate metabolic process"/>
    <property type="evidence" value="ECO:0007669"/>
    <property type="project" value="InterPro"/>
</dbReference>
<dbReference type="AlphaFoldDB" id="A0A164K0H4"/>
<dbReference type="InterPro" id="IPR027791">
    <property type="entry name" value="Galactosyl_T_C"/>
</dbReference>
<keyword evidence="11" id="KW-0464">Manganese</keyword>
<accession>A0A164K0H4</accession>
<evidence type="ECO:0000256" key="4">
    <source>
        <dbReference type="ARBA" id="ARBA00022676"/>
    </source>
</evidence>
<comment type="caution">
    <text evidence="14">The sequence shown here is derived from an EMBL/GenBank/DDBJ whole genome shotgun (WGS) entry which is preliminary data.</text>
</comment>
<evidence type="ECO:0000313" key="15">
    <source>
        <dbReference type="Proteomes" id="UP000076858"/>
    </source>
</evidence>
<dbReference type="EMBL" id="LRGB01003393">
    <property type="protein sequence ID" value="KZS02828.1"/>
    <property type="molecule type" value="Genomic_DNA"/>
</dbReference>
<comment type="subcellular location">
    <subcellularLocation>
        <location evidence="1 11">Membrane</location>
        <topology evidence="1 11">Single-pass type II membrane protein</topology>
    </subcellularLocation>
</comment>
<keyword evidence="5 11" id="KW-0808">Transferase</keyword>
<organism evidence="14 15">
    <name type="scientific">Daphnia magna</name>
    <dbReference type="NCBI Taxonomy" id="35525"/>
    <lineage>
        <taxon>Eukaryota</taxon>
        <taxon>Metazoa</taxon>
        <taxon>Ecdysozoa</taxon>
        <taxon>Arthropoda</taxon>
        <taxon>Crustacea</taxon>
        <taxon>Branchiopoda</taxon>
        <taxon>Diplostraca</taxon>
        <taxon>Cladocera</taxon>
        <taxon>Anomopoda</taxon>
        <taxon>Daphniidae</taxon>
        <taxon>Daphnia</taxon>
    </lineage>
</organism>
<dbReference type="OrthoDB" id="10038994at2759"/>
<evidence type="ECO:0000256" key="5">
    <source>
        <dbReference type="ARBA" id="ARBA00022679"/>
    </source>
</evidence>
<feature type="transmembrane region" description="Helical" evidence="11">
    <location>
        <begin position="9"/>
        <end position="30"/>
    </location>
</feature>
<dbReference type="PRINTS" id="PR02050">
    <property type="entry name" value="B14GALTRFASE"/>
</dbReference>
<comment type="function">
    <text evidence="11">Catalyzes the transfer of galactose onto proteins or lipids.</text>
</comment>
<dbReference type="GO" id="GO:0008378">
    <property type="term" value="F:galactosyltransferase activity"/>
    <property type="evidence" value="ECO:0007669"/>
    <property type="project" value="TreeGrafter"/>
</dbReference>
<evidence type="ECO:0000256" key="7">
    <source>
        <dbReference type="ARBA" id="ARBA00022968"/>
    </source>
</evidence>
<dbReference type="InterPro" id="IPR029044">
    <property type="entry name" value="Nucleotide-diphossugar_trans"/>
</dbReference>
<comment type="pathway">
    <text evidence="2 11">Protein modification; protein glycosylation.</text>
</comment>
<keyword evidence="11" id="KW-0479">Metal-binding</keyword>
<evidence type="ECO:0000259" key="13">
    <source>
        <dbReference type="Pfam" id="PF13733"/>
    </source>
</evidence>
<evidence type="ECO:0000313" key="14">
    <source>
        <dbReference type="EMBL" id="KZS02828.1"/>
    </source>
</evidence>
<keyword evidence="9 11" id="KW-0472">Membrane</keyword>
<dbReference type="Pfam" id="PF13733">
    <property type="entry name" value="Glyco_transf_7N"/>
    <property type="match status" value="1"/>
</dbReference>
<dbReference type="Gene3D" id="3.90.550.10">
    <property type="entry name" value="Spore Coat Polysaccharide Biosynthesis Protein SpsA, Chain A"/>
    <property type="match status" value="1"/>
</dbReference>
<evidence type="ECO:0000256" key="1">
    <source>
        <dbReference type="ARBA" id="ARBA00004606"/>
    </source>
</evidence>
<comment type="similarity">
    <text evidence="3 11">Belongs to the glycosyltransferase 7 family.</text>
</comment>
<dbReference type="GO" id="GO:0046872">
    <property type="term" value="F:metal ion binding"/>
    <property type="evidence" value="ECO:0007669"/>
    <property type="project" value="UniProtKB-UniRule"/>
</dbReference>
<evidence type="ECO:0000256" key="11">
    <source>
        <dbReference type="RuleBase" id="RU368121"/>
    </source>
</evidence>
<dbReference type="GO" id="GO:0033842">
    <property type="term" value="F:N-acetyl-beta-glucosaminyl-derivative 4-beta-N-acetylgalactosaminyltransferase activity"/>
    <property type="evidence" value="ECO:0007669"/>
    <property type="project" value="TreeGrafter"/>
</dbReference>
<comment type="cofactor">
    <cofactor evidence="11">
        <name>Mn(2+)</name>
        <dbReference type="ChEBI" id="CHEBI:29035"/>
    </cofactor>
</comment>
<gene>
    <name evidence="14" type="ORF">APZ42_034582</name>
</gene>
<keyword evidence="7 11" id="KW-0735">Signal-anchor</keyword>
<keyword evidence="15" id="KW-1185">Reference proteome</keyword>
<dbReference type="InterPro" id="IPR003859">
    <property type="entry name" value="Galactosyl_T"/>
</dbReference>
<dbReference type="CDD" id="cd00899">
    <property type="entry name" value="b4GalT"/>
    <property type="match status" value="1"/>
</dbReference>
<dbReference type="PANTHER" id="PTHR19300">
    <property type="entry name" value="BETA-1,4-GALACTOSYLTRANSFERASE"/>
    <property type="match status" value="1"/>
</dbReference>
<evidence type="ECO:0000259" key="12">
    <source>
        <dbReference type="Pfam" id="PF02709"/>
    </source>
</evidence>
<dbReference type="PANTHER" id="PTHR19300:SF57">
    <property type="entry name" value="BETA-1,4-N-ACETYLGALACTOSAMINYLTRANSFERASE"/>
    <property type="match status" value="1"/>
</dbReference>
<keyword evidence="8 11" id="KW-1133">Transmembrane helix</keyword>
<dbReference type="InterPro" id="IPR027995">
    <property type="entry name" value="Galactosyl_T_N"/>
</dbReference>
<dbReference type="Pfam" id="PF02709">
    <property type="entry name" value="Glyco_transf_7C"/>
    <property type="match status" value="1"/>
</dbReference>
<dbReference type="EC" id="2.4.1.-" evidence="11"/>
<dbReference type="Proteomes" id="UP000076858">
    <property type="component" value="Unassembled WGS sequence"/>
</dbReference>
<sequence>MASISHLRVIARPLLVISTFTLALIVWLNLNVSNVTNSIFDYGNPSKIQLTLTDSASLLEPISQKTRVNKQDQNLSEVAVNESSQSSVAHQSSSVTQLCPLVSPELVGWTNISLEKIKTLRNLAEMELIEAGLEAGGRYQPKDCQSRHKVAIVVPYRDRKDHLTVFLRYLHPFLQRQQLNYVIIVVEQSNSSSFNRGMLMNIGFNEAQLQEEFHCFIFHDVDFLPEDDGNPYTCPQEGKPRQMSFSIDYWDNYKPTPASHFGGVTAFSTNDFRKINGFSNSFWGWGGEDDQLYQRVRFNKLIVTRAYEDQPSLVRLVRYKTLSHKKAEPNPERKLVLKEGSVRFQTDGLNDLRYNRLSFELKPLYTHIIVDIQPYGGRNMSSVL</sequence>
<dbReference type="GO" id="GO:0006688">
    <property type="term" value="P:glycosphingolipid biosynthetic process"/>
    <property type="evidence" value="ECO:0007669"/>
    <property type="project" value="TreeGrafter"/>
</dbReference>
<feature type="domain" description="Galactosyltransferase C-terminal" evidence="12">
    <location>
        <begin position="242"/>
        <end position="318"/>
    </location>
</feature>
<evidence type="ECO:0000256" key="9">
    <source>
        <dbReference type="ARBA" id="ARBA00023136"/>
    </source>
</evidence>
<keyword evidence="4 11" id="KW-0328">Glycosyltransferase</keyword>
<evidence type="ECO:0000256" key="10">
    <source>
        <dbReference type="ARBA" id="ARBA00023180"/>
    </source>
</evidence>
<dbReference type="SUPFAM" id="SSF53448">
    <property type="entry name" value="Nucleotide-diphospho-sugar transferases"/>
    <property type="match status" value="1"/>
</dbReference>
<dbReference type="STRING" id="35525.A0A164K0H4"/>
<proteinExistence type="inferred from homology"/>
<feature type="domain" description="Galactosyltransferase N-terminal" evidence="13">
    <location>
        <begin position="99"/>
        <end position="235"/>
    </location>
</feature>
<reference evidence="14 15" key="1">
    <citation type="submission" date="2016-03" db="EMBL/GenBank/DDBJ databases">
        <title>EvidentialGene: Evidence-directed Construction of Genes on Genomes.</title>
        <authorList>
            <person name="Gilbert D.G."/>
            <person name="Choi J.-H."/>
            <person name="Mockaitis K."/>
            <person name="Colbourne J."/>
            <person name="Pfrender M."/>
        </authorList>
    </citation>
    <scope>NUCLEOTIDE SEQUENCE [LARGE SCALE GENOMIC DNA]</scope>
    <source>
        <strain evidence="14 15">Xinb3</strain>
        <tissue evidence="14">Complete organism</tissue>
    </source>
</reference>
<dbReference type="GO" id="GO:0016020">
    <property type="term" value="C:membrane"/>
    <property type="evidence" value="ECO:0007669"/>
    <property type="project" value="UniProtKB-SubCell"/>
</dbReference>
<protein>
    <recommendedName>
        <fullName evidence="11">Beta-1,4-N-acetylgalactosaminyltransferase</fullName>
        <ecNumber evidence="11">2.4.1.-</ecNumber>
    </recommendedName>
    <alternativeName>
        <fullName evidence="11">Beta-4-GalNAcT</fullName>
    </alternativeName>
</protein>
<dbReference type="GO" id="GO:0005794">
    <property type="term" value="C:Golgi apparatus"/>
    <property type="evidence" value="ECO:0007669"/>
    <property type="project" value="TreeGrafter"/>
</dbReference>
<keyword evidence="6 11" id="KW-0812">Transmembrane</keyword>
<evidence type="ECO:0000256" key="2">
    <source>
        <dbReference type="ARBA" id="ARBA00004922"/>
    </source>
</evidence>
<evidence type="ECO:0000256" key="3">
    <source>
        <dbReference type="ARBA" id="ARBA00005735"/>
    </source>
</evidence>
<evidence type="ECO:0000256" key="6">
    <source>
        <dbReference type="ARBA" id="ARBA00022692"/>
    </source>
</evidence>